<keyword evidence="2" id="KW-0540">Nuclease</keyword>
<keyword evidence="4" id="KW-0255">Endonuclease</keyword>
<evidence type="ECO:0000256" key="3">
    <source>
        <dbReference type="ARBA" id="ARBA00022723"/>
    </source>
</evidence>
<dbReference type="STRING" id="1330021.A0A367LQW1"/>
<dbReference type="Pfam" id="PF02265">
    <property type="entry name" value="S1-P1_nuclease"/>
    <property type="match status" value="1"/>
</dbReference>
<dbReference type="GO" id="GO:0046872">
    <property type="term" value="F:metal ion binding"/>
    <property type="evidence" value="ECO:0007669"/>
    <property type="project" value="UniProtKB-KW"/>
</dbReference>
<evidence type="ECO:0000256" key="7">
    <source>
        <dbReference type="ARBA" id="ARBA00023180"/>
    </source>
</evidence>
<evidence type="ECO:0000256" key="1">
    <source>
        <dbReference type="ARBA" id="ARBA00009547"/>
    </source>
</evidence>
<dbReference type="SUPFAM" id="SSF48537">
    <property type="entry name" value="Phospholipase C/P1 nuclease"/>
    <property type="match status" value="1"/>
</dbReference>
<dbReference type="Proteomes" id="UP000253664">
    <property type="component" value="Unassembled WGS sequence"/>
</dbReference>
<keyword evidence="3" id="KW-0479">Metal-binding</keyword>
<feature type="signal peptide" evidence="8">
    <location>
        <begin position="1"/>
        <end position="20"/>
    </location>
</feature>
<evidence type="ECO:0008006" key="11">
    <source>
        <dbReference type="Google" id="ProtNLM"/>
    </source>
</evidence>
<keyword evidence="10" id="KW-1185">Reference proteome</keyword>
<dbReference type="GO" id="GO:0016788">
    <property type="term" value="F:hydrolase activity, acting on ester bonds"/>
    <property type="evidence" value="ECO:0007669"/>
    <property type="project" value="InterPro"/>
</dbReference>
<comment type="similarity">
    <text evidence="1">Belongs to the nuclease type I family.</text>
</comment>
<keyword evidence="8" id="KW-0732">Signal</keyword>
<gene>
    <name evidence="9" type="ORF">L249_2902</name>
</gene>
<evidence type="ECO:0000256" key="5">
    <source>
        <dbReference type="ARBA" id="ARBA00022801"/>
    </source>
</evidence>
<keyword evidence="7" id="KW-0325">Glycoprotein</keyword>
<feature type="chain" id="PRO_5016587724" description="Nuclease S1" evidence="8">
    <location>
        <begin position="21"/>
        <end position="306"/>
    </location>
</feature>
<evidence type="ECO:0000313" key="10">
    <source>
        <dbReference type="Proteomes" id="UP000253664"/>
    </source>
</evidence>
<dbReference type="AlphaFoldDB" id="A0A367LQW1"/>
<evidence type="ECO:0000313" key="9">
    <source>
        <dbReference type="EMBL" id="RCI16612.1"/>
    </source>
</evidence>
<proteinExistence type="inferred from homology"/>
<dbReference type="GO" id="GO:0003676">
    <property type="term" value="F:nucleic acid binding"/>
    <property type="evidence" value="ECO:0007669"/>
    <property type="project" value="InterPro"/>
</dbReference>
<reference evidence="9 10" key="1">
    <citation type="journal article" date="2015" name="BMC Genomics">
        <title>Insights from the genome of Ophiocordyceps polyrhachis-furcata to pathogenicity and host specificity in insect fungi.</title>
        <authorList>
            <person name="Wichadakul D."/>
            <person name="Kobmoo N."/>
            <person name="Ingsriswang S."/>
            <person name="Tangphatsornruang S."/>
            <person name="Chantasingh D."/>
            <person name="Luangsa-ard J.J."/>
            <person name="Eurwilaichitr L."/>
        </authorList>
    </citation>
    <scope>NUCLEOTIDE SEQUENCE [LARGE SCALE GENOMIC DNA]</scope>
    <source>
        <strain evidence="9 10">BCC 54312</strain>
    </source>
</reference>
<dbReference type="CDD" id="cd11010">
    <property type="entry name" value="S1-P1_nuclease"/>
    <property type="match status" value="1"/>
</dbReference>
<keyword evidence="6" id="KW-1015">Disulfide bond</keyword>
<organism evidence="9 10">
    <name type="scientific">Ophiocordyceps polyrhachis-furcata BCC 54312</name>
    <dbReference type="NCBI Taxonomy" id="1330021"/>
    <lineage>
        <taxon>Eukaryota</taxon>
        <taxon>Fungi</taxon>
        <taxon>Dikarya</taxon>
        <taxon>Ascomycota</taxon>
        <taxon>Pezizomycotina</taxon>
        <taxon>Sordariomycetes</taxon>
        <taxon>Hypocreomycetidae</taxon>
        <taxon>Hypocreales</taxon>
        <taxon>Ophiocordycipitaceae</taxon>
        <taxon>Ophiocordyceps</taxon>
    </lineage>
</organism>
<dbReference type="GO" id="GO:0006308">
    <property type="term" value="P:DNA catabolic process"/>
    <property type="evidence" value="ECO:0007669"/>
    <property type="project" value="InterPro"/>
</dbReference>
<dbReference type="PANTHER" id="PTHR33146:SF26">
    <property type="entry name" value="ENDONUCLEASE 4"/>
    <property type="match status" value="1"/>
</dbReference>
<dbReference type="PANTHER" id="PTHR33146">
    <property type="entry name" value="ENDONUCLEASE 4"/>
    <property type="match status" value="1"/>
</dbReference>
<name>A0A367LQW1_9HYPO</name>
<accession>A0A367LQW1</accession>
<protein>
    <recommendedName>
        <fullName evidence="11">Nuclease S1</fullName>
    </recommendedName>
</protein>
<dbReference type="Gene3D" id="1.10.575.10">
    <property type="entry name" value="P1 Nuclease"/>
    <property type="match status" value="1"/>
</dbReference>
<dbReference type="OrthoDB" id="441446at2759"/>
<comment type="caution">
    <text evidence="9">The sequence shown here is derived from an EMBL/GenBank/DDBJ whole genome shotgun (WGS) entry which is preliminary data.</text>
</comment>
<dbReference type="InterPro" id="IPR003154">
    <property type="entry name" value="S1/P1nuclease"/>
</dbReference>
<evidence type="ECO:0000256" key="6">
    <source>
        <dbReference type="ARBA" id="ARBA00023157"/>
    </source>
</evidence>
<keyword evidence="5" id="KW-0378">Hydrolase</keyword>
<dbReference type="GO" id="GO:0004519">
    <property type="term" value="F:endonuclease activity"/>
    <property type="evidence" value="ECO:0007669"/>
    <property type="project" value="UniProtKB-KW"/>
</dbReference>
<dbReference type="InterPro" id="IPR008947">
    <property type="entry name" value="PLipase_C/P1_nuclease_dom_sf"/>
</dbReference>
<evidence type="ECO:0000256" key="2">
    <source>
        <dbReference type="ARBA" id="ARBA00022722"/>
    </source>
</evidence>
<dbReference type="EMBL" id="LKCN02000001">
    <property type="protein sequence ID" value="RCI16612.1"/>
    <property type="molecule type" value="Genomic_DNA"/>
</dbReference>
<evidence type="ECO:0000256" key="4">
    <source>
        <dbReference type="ARBA" id="ARBA00022759"/>
    </source>
</evidence>
<evidence type="ECO:0000256" key="8">
    <source>
        <dbReference type="SAM" id="SignalP"/>
    </source>
</evidence>
<sequence>MMMALSAALMGLVLVPHVVAWGSLGHMTTAFVASRFVRDETRKHFQSLLGDDQDDYLASVASWADSVRYTRWGRFTSTFHFIDAHDDPPYRCNVDLDRDCKATGCVITALANYTRQSLDEELPKWRRAQAAKFVIHFVGDLHQPLHNEDVQKGGNGIYVLWDDKEFNLHHVWDTSIAEKWIGGGGGGGKPGVDEAERWANQLALAITDGKFSDEKKKWLDHLDFSHPIDTAMAWSREANAFVCTHVLPDGVEGVRDLELGGRYFDKAGPVVERQVARAGYRMAAWLDAIAAEFRASKNRRQATLEL</sequence>